<name>A0A9W6DEB9_9FIRM</name>
<protein>
    <submittedName>
        <fullName evidence="2">Uncharacterized protein</fullName>
    </submittedName>
</protein>
<keyword evidence="1" id="KW-1133">Transmembrane helix</keyword>
<comment type="caution">
    <text evidence="2">The sequence shown here is derived from an EMBL/GenBank/DDBJ whole genome shotgun (WGS) entry which is preliminary data.</text>
</comment>
<evidence type="ECO:0000313" key="2">
    <source>
        <dbReference type="EMBL" id="GKX28262.1"/>
    </source>
</evidence>
<sequence length="166" mass="19698">MCVFFNMINLSEQVKEMYGEINIIYDAIKFIYNSFFIVISLLIALFSVISYTTIKRYLRSFINKERDKLTSNMLEDLAMTKQIMGREYLSEHKYIDGVYIFPVLSHKISFTPNLINKIILTPLDGNKTLEYKAWVKKGQLYIKFNNFEAEKDKGVNWVILYNEYHK</sequence>
<keyword evidence="1" id="KW-0812">Transmembrane</keyword>
<keyword evidence="3" id="KW-1185">Reference proteome</keyword>
<keyword evidence="1" id="KW-0472">Membrane</keyword>
<accession>A0A9W6DEB9</accession>
<dbReference type="RefSeq" id="WP_281812370.1">
    <property type="nucleotide sequence ID" value="NZ_BRLB01000001.1"/>
</dbReference>
<dbReference type="EMBL" id="BRLB01000001">
    <property type="protein sequence ID" value="GKX28262.1"/>
    <property type="molecule type" value="Genomic_DNA"/>
</dbReference>
<gene>
    <name evidence="2" type="ORF">SH1V18_07420</name>
</gene>
<organism evidence="2 3">
    <name type="scientific">Vallitalea longa</name>
    <dbReference type="NCBI Taxonomy" id="2936439"/>
    <lineage>
        <taxon>Bacteria</taxon>
        <taxon>Bacillati</taxon>
        <taxon>Bacillota</taxon>
        <taxon>Clostridia</taxon>
        <taxon>Lachnospirales</taxon>
        <taxon>Vallitaleaceae</taxon>
        <taxon>Vallitalea</taxon>
    </lineage>
</organism>
<evidence type="ECO:0000256" key="1">
    <source>
        <dbReference type="SAM" id="Phobius"/>
    </source>
</evidence>
<dbReference type="AlphaFoldDB" id="A0A9W6DEB9"/>
<dbReference type="Proteomes" id="UP001144256">
    <property type="component" value="Unassembled WGS sequence"/>
</dbReference>
<proteinExistence type="predicted"/>
<evidence type="ECO:0000313" key="3">
    <source>
        <dbReference type="Proteomes" id="UP001144256"/>
    </source>
</evidence>
<reference evidence="2" key="1">
    <citation type="submission" date="2022-06" db="EMBL/GenBank/DDBJ databases">
        <title>Vallitalea longa sp. nov., an anaerobic bacterium isolated from marine sediment.</title>
        <authorList>
            <person name="Hirano S."/>
            <person name="Terahara T."/>
            <person name="Mori K."/>
            <person name="Hamada M."/>
            <person name="Matsumoto R."/>
            <person name="Kobayashi T."/>
        </authorList>
    </citation>
    <scope>NUCLEOTIDE SEQUENCE</scope>
    <source>
        <strain evidence="2">SH18-1</strain>
    </source>
</reference>
<feature type="transmembrane region" description="Helical" evidence="1">
    <location>
        <begin position="30"/>
        <end position="54"/>
    </location>
</feature>